<evidence type="ECO:0000259" key="21">
    <source>
        <dbReference type="SMART" id="SM00479"/>
    </source>
</evidence>
<dbReference type="Proteomes" id="UP000017819">
    <property type="component" value="Unassembled WGS sequence"/>
</dbReference>
<comment type="cofactor">
    <cofactor evidence="1 20">
        <name>Mn(2+)</name>
        <dbReference type="ChEBI" id="CHEBI:29035"/>
    </cofactor>
</comment>
<evidence type="ECO:0000313" key="22">
    <source>
        <dbReference type="EMBL" id="ESR26052.1"/>
    </source>
</evidence>
<feature type="binding site" evidence="18">
    <location>
        <position position="58"/>
    </location>
    <ligand>
        <name>substrate</name>
    </ligand>
</feature>
<dbReference type="InterPro" id="IPR036397">
    <property type="entry name" value="RNaseH_sf"/>
</dbReference>
<feature type="binding site" evidence="19">
    <location>
        <position position="8"/>
    </location>
    <ligand>
        <name>a divalent metal cation</name>
        <dbReference type="ChEBI" id="CHEBI:60240"/>
        <label>1</label>
        <note>catalytic</note>
    </ligand>
</feature>
<dbReference type="EC" id="2.7.7.7" evidence="2 20"/>
<evidence type="ECO:0000256" key="20">
    <source>
        <dbReference type="RuleBase" id="RU364087"/>
    </source>
</evidence>
<dbReference type="CDD" id="cd06131">
    <property type="entry name" value="DNA_pol_III_epsilon_Ecoli_like"/>
    <property type="match status" value="1"/>
</dbReference>
<evidence type="ECO:0000256" key="9">
    <source>
        <dbReference type="ARBA" id="ARBA00022801"/>
    </source>
</evidence>
<keyword evidence="4 20" id="KW-0808">Transferase</keyword>
<dbReference type="NCBIfam" id="TIGR00573">
    <property type="entry name" value="dnaq"/>
    <property type="match status" value="1"/>
</dbReference>
<dbReference type="GO" id="GO:0003887">
    <property type="term" value="F:DNA-directed DNA polymerase activity"/>
    <property type="evidence" value="ECO:0007669"/>
    <property type="project" value="UniProtKB-KW"/>
</dbReference>
<feature type="binding site" evidence="18">
    <location>
        <position position="8"/>
    </location>
    <ligand>
        <name>substrate</name>
    </ligand>
</feature>
<keyword evidence="7 20" id="KW-0540">Nuclease</keyword>
<keyword evidence="13 19" id="KW-0464">Manganese</keyword>
<evidence type="ECO:0000256" key="18">
    <source>
        <dbReference type="PIRSR" id="PIRSR606309-2"/>
    </source>
</evidence>
<dbReference type="InterPro" id="IPR012337">
    <property type="entry name" value="RNaseH-like_sf"/>
</dbReference>
<feature type="binding site" evidence="19">
    <location>
        <position position="10"/>
    </location>
    <ligand>
        <name>a divalent metal cation</name>
        <dbReference type="ChEBI" id="CHEBI:60240"/>
        <label>1</label>
        <note>catalytic</note>
    </ligand>
</feature>
<evidence type="ECO:0000256" key="15">
    <source>
        <dbReference type="ARBA" id="ARBA00026073"/>
    </source>
</evidence>
<dbReference type="NCBIfam" id="NF004316">
    <property type="entry name" value="PRK05711.1"/>
    <property type="match status" value="1"/>
</dbReference>
<evidence type="ECO:0000256" key="10">
    <source>
        <dbReference type="ARBA" id="ARBA00022839"/>
    </source>
</evidence>
<dbReference type="PANTHER" id="PTHR30231:SF41">
    <property type="entry name" value="DNA POLYMERASE III SUBUNIT EPSILON"/>
    <property type="match status" value="1"/>
</dbReference>
<comment type="catalytic activity">
    <reaction evidence="16 20">
        <text>DNA(n) + a 2'-deoxyribonucleoside 5'-triphosphate = DNA(n+1) + diphosphate</text>
        <dbReference type="Rhea" id="RHEA:22508"/>
        <dbReference type="Rhea" id="RHEA-COMP:17339"/>
        <dbReference type="Rhea" id="RHEA-COMP:17340"/>
        <dbReference type="ChEBI" id="CHEBI:33019"/>
        <dbReference type="ChEBI" id="CHEBI:61560"/>
        <dbReference type="ChEBI" id="CHEBI:173112"/>
        <dbReference type="EC" id="2.7.7.7"/>
    </reaction>
</comment>
<dbReference type="InterPro" id="IPR006054">
    <property type="entry name" value="DnaQ"/>
</dbReference>
<dbReference type="FunFam" id="3.30.420.10:FF:000012">
    <property type="entry name" value="DNA polymerase III subunit epsilon"/>
    <property type="match status" value="1"/>
</dbReference>
<dbReference type="GO" id="GO:0003677">
    <property type="term" value="F:DNA binding"/>
    <property type="evidence" value="ECO:0007669"/>
    <property type="project" value="InterPro"/>
</dbReference>
<keyword evidence="5 20" id="KW-0548">Nucleotidyltransferase</keyword>
<accession>V4R282</accession>
<gene>
    <name evidence="20" type="primary">dnaQ</name>
    <name evidence="22" type="ORF">N177_1387</name>
</gene>
<evidence type="ECO:0000256" key="19">
    <source>
        <dbReference type="PIRSR" id="PIRSR606309-3"/>
    </source>
</evidence>
<keyword evidence="10 20" id="KW-0269">Exonuclease</keyword>
<evidence type="ECO:0000256" key="4">
    <source>
        <dbReference type="ARBA" id="ARBA00022679"/>
    </source>
</evidence>
<evidence type="ECO:0000256" key="13">
    <source>
        <dbReference type="ARBA" id="ARBA00023211"/>
    </source>
</evidence>
<keyword evidence="9 20" id="KW-0378">Hydrolase</keyword>
<feature type="binding site" evidence="18">
    <location>
        <position position="53"/>
    </location>
    <ligand>
        <name>substrate</name>
    </ligand>
</feature>
<feature type="active site" description="Proton acceptor" evidence="17">
    <location>
        <position position="151"/>
    </location>
</feature>
<dbReference type="GO" id="GO:0046872">
    <property type="term" value="F:metal ion binding"/>
    <property type="evidence" value="ECO:0007669"/>
    <property type="project" value="UniProtKB-KW"/>
</dbReference>
<dbReference type="GO" id="GO:0005829">
    <property type="term" value="C:cytosol"/>
    <property type="evidence" value="ECO:0007669"/>
    <property type="project" value="TreeGrafter"/>
</dbReference>
<evidence type="ECO:0000256" key="11">
    <source>
        <dbReference type="ARBA" id="ARBA00022842"/>
    </source>
</evidence>
<dbReference type="Gene3D" id="3.30.420.10">
    <property type="entry name" value="Ribonuclease H-like superfamily/Ribonuclease H"/>
    <property type="match status" value="1"/>
</dbReference>
<evidence type="ECO:0000256" key="7">
    <source>
        <dbReference type="ARBA" id="ARBA00022722"/>
    </source>
</evidence>
<protein>
    <recommendedName>
        <fullName evidence="3 20">DNA polymerase III subunit epsilon</fullName>
        <ecNumber evidence="2 20">2.7.7.7</ecNumber>
    </recommendedName>
</protein>
<dbReference type="NCBIfam" id="TIGR01406">
    <property type="entry name" value="dnaQ_proteo"/>
    <property type="match status" value="1"/>
</dbReference>
<evidence type="ECO:0000256" key="5">
    <source>
        <dbReference type="ARBA" id="ARBA00022695"/>
    </source>
</evidence>
<evidence type="ECO:0000256" key="12">
    <source>
        <dbReference type="ARBA" id="ARBA00022932"/>
    </source>
</evidence>
<dbReference type="OrthoDB" id="9804290at2"/>
<feature type="binding site" evidence="18">
    <location>
        <position position="156"/>
    </location>
    <ligand>
        <name>substrate</name>
    </ligand>
</feature>
<keyword evidence="8 19" id="KW-0479">Metal-binding</keyword>
<dbReference type="EMBL" id="AWXZ01000017">
    <property type="protein sequence ID" value="ESR26052.1"/>
    <property type="molecule type" value="Genomic_DNA"/>
</dbReference>
<comment type="caution">
    <text evidence="22">The sequence shown here is derived from an EMBL/GenBank/DDBJ whole genome shotgun (WGS) entry which is preliminary data.</text>
</comment>
<evidence type="ECO:0000256" key="8">
    <source>
        <dbReference type="ARBA" id="ARBA00022723"/>
    </source>
</evidence>
<comment type="subunit">
    <text evidence="15 20">DNA polymerase III contains a core (composed of alpha, epsilon and theta chains) that associates with a tau subunit. This core dimerizes to form the POLIII' complex. PolIII' associates with the gamma complex (composed of gamma, delta, delta', psi and chi chains) and with the beta chain to form the complete DNA polymerase III complex.</text>
</comment>
<sequence length="236" mass="25852">MKREIVLDTETTGLEPTQGHRLVEIGCVELLNHVPSGRTFHKYFNPERDMPAEAFAVHGLSAEFLSSHPCFPELVEEFLDFIGDAPLIIHNAVFDMNFLNHEFGLCGRPVLPAARAIDTLMLAKKKNPGAPANLDDLCRRYGINNSRRTLHGALLDAELLAEVYIELIGGRQTALGLVEAVSDAGASVARRPQVRPQPLPSLISEAEEKAHAAFVETIGEGALWKKYQEAPQGLPA</sequence>
<keyword evidence="12 20" id="KW-0239">DNA-directed DNA polymerase</keyword>
<dbReference type="SUPFAM" id="SSF53098">
    <property type="entry name" value="Ribonuclease H-like"/>
    <property type="match status" value="1"/>
</dbReference>
<dbReference type="RefSeq" id="WP_023431532.1">
    <property type="nucleotide sequence ID" value="NZ_AWXZ01000017.1"/>
</dbReference>
<evidence type="ECO:0000256" key="2">
    <source>
        <dbReference type="ARBA" id="ARBA00012417"/>
    </source>
</evidence>
<evidence type="ECO:0000256" key="6">
    <source>
        <dbReference type="ARBA" id="ARBA00022705"/>
    </source>
</evidence>
<dbReference type="GO" id="GO:0008408">
    <property type="term" value="F:3'-5' exonuclease activity"/>
    <property type="evidence" value="ECO:0007669"/>
    <property type="project" value="TreeGrafter"/>
</dbReference>
<proteinExistence type="predicted"/>
<keyword evidence="6 20" id="KW-0235">DNA replication</keyword>
<keyword evidence="11 19" id="KW-0460">Magnesium</keyword>
<evidence type="ECO:0000256" key="17">
    <source>
        <dbReference type="PIRSR" id="PIRSR606309-1"/>
    </source>
</evidence>
<evidence type="ECO:0000256" key="16">
    <source>
        <dbReference type="ARBA" id="ARBA00049244"/>
    </source>
</evidence>
<evidence type="ECO:0000256" key="1">
    <source>
        <dbReference type="ARBA" id="ARBA00001936"/>
    </source>
</evidence>
<dbReference type="InterPro" id="IPR013520">
    <property type="entry name" value="Ribonucl_H"/>
</dbReference>
<evidence type="ECO:0000256" key="3">
    <source>
        <dbReference type="ARBA" id="ARBA00020352"/>
    </source>
</evidence>
<feature type="binding site" evidence="18">
    <location>
        <position position="10"/>
    </location>
    <ligand>
        <name>substrate</name>
    </ligand>
</feature>
<dbReference type="SMART" id="SM00479">
    <property type="entry name" value="EXOIII"/>
    <property type="match status" value="1"/>
</dbReference>
<keyword evidence="23" id="KW-1185">Reference proteome</keyword>
<reference evidence="22 23" key="1">
    <citation type="journal article" date="2014" name="Genome Announc.">
        <title>Draft Genome Sequence of Lutibaculum baratangense Strain AMV1T, Isolated from a Mud Volcano in Andamans, India.</title>
        <authorList>
            <person name="Singh A."/>
            <person name="Sreenivas A."/>
            <person name="Sathyanarayana Reddy G."/>
            <person name="Pinnaka A.K."/>
            <person name="Shivaji S."/>
        </authorList>
    </citation>
    <scope>NUCLEOTIDE SEQUENCE [LARGE SCALE GENOMIC DNA]</scope>
    <source>
        <strain evidence="22 23">AMV1</strain>
    </source>
</reference>
<dbReference type="Pfam" id="PF00929">
    <property type="entry name" value="RNase_T"/>
    <property type="match status" value="1"/>
</dbReference>
<dbReference type="GO" id="GO:0045004">
    <property type="term" value="P:DNA replication proofreading"/>
    <property type="evidence" value="ECO:0007669"/>
    <property type="project" value="TreeGrafter"/>
</dbReference>
<feature type="domain" description="Exonuclease" evidence="21">
    <location>
        <begin position="3"/>
        <end position="173"/>
    </location>
</feature>
<dbReference type="eggNOG" id="COG0847">
    <property type="taxonomic scope" value="Bacteria"/>
</dbReference>
<dbReference type="PANTHER" id="PTHR30231">
    <property type="entry name" value="DNA POLYMERASE III SUBUNIT EPSILON"/>
    <property type="match status" value="1"/>
</dbReference>
<dbReference type="STRING" id="631454.N177_1387"/>
<comment type="cofactor">
    <cofactor evidence="19">
        <name>Mg(2+)</name>
        <dbReference type="ChEBI" id="CHEBI:18420"/>
    </cofactor>
    <cofactor evidence="19">
        <name>Mn(2+)</name>
        <dbReference type="ChEBI" id="CHEBI:29035"/>
    </cofactor>
    <text evidence="19">Binds 2 divalent metal cations. Magnesium or manganese.</text>
</comment>
<dbReference type="PATRIC" id="fig|631454.5.peg.1372"/>
<evidence type="ECO:0000256" key="14">
    <source>
        <dbReference type="ARBA" id="ARBA00025483"/>
    </source>
</evidence>
<name>V4R282_9HYPH</name>
<evidence type="ECO:0000313" key="23">
    <source>
        <dbReference type="Proteomes" id="UP000017819"/>
    </source>
</evidence>
<comment type="function">
    <text evidence="14 20">DNA polymerase III is a complex, multichain enzyme responsible for most of the replicative synthesis in bacteria. The epsilon subunit contain the editing function and is a proofreading 3'-5' exonuclease.</text>
</comment>
<organism evidence="22 23">
    <name type="scientific">Lutibaculum baratangense AMV1</name>
    <dbReference type="NCBI Taxonomy" id="631454"/>
    <lineage>
        <taxon>Bacteria</taxon>
        <taxon>Pseudomonadati</taxon>
        <taxon>Pseudomonadota</taxon>
        <taxon>Alphaproteobacteria</taxon>
        <taxon>Hyphomicrobiales</taxon>
        <taxon>Tepidamorphaceae</taxon>
        <taxon>Lutibaculum</taxon>
    </lineage>
</organism>
<dbReference type="InterPro" id="IPR006309">
    <property type="entry name" value="DnaQ_proteo"/>
</dbReference>
<dbReference type="AlphaFoldDB" id="V4R282"/>
<feature type="binding site" evidence="19">
    <location>
        <position position="156"/>
    </location>
    <ligand>
        <name>a divalent metal cation</name>
        <dbReference type="ChEBI" id="CHEBI:60240"/>
        <label>1</label>
        <note>catalytic</note>
    </ligand>
</feature>